<evidence type="ECO:0000313" key="4">
    <source>
        <dbReference type="Proteomes" id="UP000327044"/>
    </source>
</evidence>
<feature type="compositionally biased region" description="Polar residues" evidence="1">
    <location>
        <begin position="252"/>
        <end position="281"/>
    </location>
</feature>
<dbReference type="PANTHER" id="PTHR21505:SF8">
    <property type="entry name" value="DPT-YFP REPRESSOR BY OVEREXPRESSION, ISOFORM D-RELATED"/>
    <property type="match status" value="1"/>
</dbReference>
<comment type="caution">
    <text evidence="3">The sequence shown here is derived from an EMBL/GenBank/DDBJ whole genome shotgun (WGS) entry which is preliminary data.</text>
</comment>
<reference evidence="3 4" key="1">
    <citation type="journal article" date="2018" name="Elife">
        <title>Firefly genomes illuminate parallel origins of bioluminescence in beetles.</title>
        <authorList>
            <person name="Fallon T.R."/>
            <person name="Lower S.E."/>
            <person name="Chang C.H."/>
            <person name="Bessho-Uehara M."/>
            <person name="Martin G.J."/>
            <person name="Bewick A.J."/>
            <person name="Behringer M."/>
            <person name="Debat H.J."/>
            <person name="Wong I."/>
            <person name="Day J.C."/>
            <person name="Suvorov A."/>
            <person name="Silva C.J."/>
            <person name="Stanger-Hall K.F."/>
            <person name="Hall D.W."/>
            <person name="Schmitz R.J."/>
            <person name="Nelson D.R."/>
            <person name="Lewis S.M."/>
            <person name="Shigenobu S."/>
            <person name="Bybee S.M."/>
            <person name="Larracuente A.M."/>
            <person name="Oba Y."/>
            <person name="Weng J.K."/>
        </authorList>
    </citation>
    <scope>NUCLEOTIDE SEQUENCE [LARGE SCALE GENOMIC DNA]</scope>
    <source>
        <strain evidence="3">1611_PpyrPB1</strain>
        <tissue evidence="3">Whole body</tissue>
    </source>
</reference>
<dbReference type="OrthoDB" id="6768983at2759"/>
<dbReference type="Proteomes" id="UP000327044">
    <property type="component" value="Unassembled WGS sequence"/>
</dbReference>
<dbReference type="AlphaFoldDB" id="A0A5N4AHR2"/>
<evidence type="ECO:0000256" key="1">
    <source>
        <dbReference type="SAM" id="MobiDB-lite"/>
    </source>
</evidence>
<feature type="domain" description="MADF" evidence="2">
    <location>
        <begin position="3"/>
        <end position="100"/>
    </location>
</feature>
<dbReference type="SMART" id="SM00595">
    <property type="entry name" value="MADF"/>
    <property type="match status" value="1"/>
</dbReference>
<dbReference type="InParanoid" id="A0A5N4AHR2"/>
<dbReference type="Pfam" id="PF10545">
    <property type="entry name" value="MADF_DNA_bdg"/>
    <property type="match status" value="1"/>
</dbReference>
<dbReference type="PANTHER" id="PTHR21505">
    <property type="entry name" value="MADF DOMAIN-CONTAINING PROTEIN-RELATED"/>
    <property type="match status" value="1"/>
</dbReference>
<evidence type="ECO:0000259" key="2">
    <source>
        <dbReference type="PROSITE" id="PS51029"/>
    </source>
</evidence>
<feature type="compositionally biased region" description="Polar residues" evidence="1">
    <location>
        <begin position="135"/>
        <end position="179"/>
    </location>
</feature>
<organism evidence="3 4">
    <name type="scientific">Photinus pyralis</name>
    <name type="common">Common eastern firefly</name>
    <name type="synonym">Lampyris pyralis</name>
    <dbReference type="NCBI Taxonomy" id="7054"/>
    <lineage>
        <taxon>Eukaryota</taxon>
        <taxon>Metazoa</taxon>
        <taxon>Ecdysozoa</taxon>
        <taxon>Arthropoda</taxon>
        <taxon>Hexapoda</taxon>
        <taxon>Insecta</taxon>
        <taxon>Pterygota</taxon>
        <taxon>Neoptera</taxon>
        <taxon>Endopterygota</taxon>
        <taxon>Coleoptera</taxon>
        <taxon>Polyphaga</taxon>
        <taxon>Elateriformia</taxon>
        <taxon>Elateroidea</taxon>
        <taxon>Lampyridae</taxon>
        <taxon>Lampyrinae</taxon>
        <taxon>Photinus</taxon>
    </lineage>
</organism>
<feature type="region of interest" description="Disordered" evidence="1">
    <location>
        <begin position="250"/>
        <end position="311"/>
    </location>
</feature>
<dbReference type="InterPro" id="IPR006578">
    <property type="entry name" value="MADF-dom"/>
</dbReference>
<dbReference type="PROSITE" id="PS51029">
    <property type="entry name" value="MADF"/>
    <property type="match status" value="1"/>
</dbReference>
<gene>
    <name evidence="3" type="ORF">PPYR_10877</name>
</gene>
<sequence>MELFLESYQRYECLWNNKCSDYSKSNVREKAYLSMLADLNLPGLTVPDIKAKIKTIRTRYGAELCKIKNSERSGASADDVYEPRLFWFKLADVFLRSICTPKESSSNLKELESTRKGISGKATDDSQHLEEREQQTGQTAHIQDTEQQTEQTAHIQDTEATSPNTIATSSAVITNTPKNTKGRKRSLNTTISGVQDAIKQLKTLSEENKEDLNEFDVFCESLAIQLKKMPLNRALICQEHLQKVMTQERPFQLTSNPQSHSSMSPADYQQSIPTSGRYSAMSSGQSSTHSRQSQNHYYQSTEKDDDYESTQYTSDVLSDALSSAGLIVGDELMPL</sequence>
<feature type="compositionally biased region" description="Basic and acidic residues" evidence="1">
    <location>
        <begin position="122"/>
        <end position="134"/>
    </location>
</feature>
<feature type="region of interest" description="Disordered" evidence="1">
    <location>
        <begin position="109"/>
        <end position="187"/>
    </location>
</feature>
<evidence type="ECO:0000313" key="3">
    <source>
        <dbReference type="EMBL" id="KAB0796816.1"/>
    </source>
</evidence>
<keyword evidence="4" id="KW-1185">Reference proteome</keyword>
<name>A0A5N4AHR2_PHOPY</name>
<protein>
    <recommendedName>
        <fullName evidence="2">MADF domain-containing protein</fullName>
    </recommendedName>
</protein>
<dbReference type="EMBL" id="VVIM01000007">
    <property type="protein sequence ID" value="KAB0796816.1"/>
    <property type="molecule type" value="Genomic_DNA"/>
</dbReference>
<feature type="compositionally biased region" description="Low complexity" evidence="1">
    <location>
        <begin position="282"/>
        <end position="294"/>
    </location>
</feature>
<proteinExistence type="predicted"/>
<accession>A0A5N4AHR2</accession>